<feature type="region of interest" description="Disordered" evidence="8">
    <location>
        <begin position="56"/>
        <end position="112"/>
    </location>
</feature>
<evidence type="ECO:0000256" key="2">
    <source>
        <dbReference type="ARBA" id="ARBA00004604"/>
    </source>
</evidence>
<comment type="function">
    <text evidence="1">Involved in the biogenesis of the 60S ribosomal subunit.</text>
</comment>
<evidence type="ECO:0000256" key="4">
    <source>
        <dbReference type="ARBA" id="ARBA00011187"/>
    </source>
</evidence>
<sequence>MGRERQKKKNRSSISKAKPKSNRTKAGKKKVNFLGNEIIKQNWDRKLTLSQNYKRLGLSSRLNSASGGTEKKIPKAGEDVEPPTRDSLAIAGPRARAKITPQEIQVERDPETGKILRVIHPETEAETNFNPLNDPLNEPMDVEADEPVRRTQMQNDIISQLEAQAAHEEEMLLNKRPRHQSSREEEWITRLVEKHGDDVRAMVRDKKLNPMQQTEGDIARRLRKWKASREATT</sequence>
<dbReference type="PANTHER" id="PTHR13243">
    <property type="entry name" value="HSPC111 PROTEIN-RELATED"/>
    <property type="match status" value="1"/>
</dbReference>
<dbReference type="GO" id="GO:1990904">
    <property type="term" value="C:ribonucleoprotein complex"/>
    <property type="evidence" value="ECO:0007669"/>
    <property type="project" value="UniProtKB-KW"/>
</dbReference>
<comment type="subcellular location">
    <subcellularLocation>
        <location evidence="2">Nucleus</location>
        <location evidence="2">Nucleolus</location>
    </subcellularLocation>
</comment>
<evidence type="ECO:0000256" key="6">
    <source>
        <dbReference type="ARBA" id="ARBA00023242"/>
    </source>
</evidence>
<accession>A0AAV9N467</accession>
<gene>
    <name evidence="9" type="ORF">LTR84_006248</name>
</gene>
<organism evidence="9 10">
    <name type="scientific">Exophiala bonariae</name>
    <dbReference type="NCBI Taxonomy" id="1690606"/>
    <lineage>
        <taxon>Eukaryota</taxon>
        <taxon>Fungi</taxon>
        <taxon>Dikarya</taxon>
        <taxon>Ascomycota</taxon>
        <taxon>Pezizomycotina</taxon>
        <taxon>Eurotiomycetes</taxon>
        <taxon>Chaetothyriomycetidae</taxon>
        <taxon>Chaetothyriales</taxon>
        <taxon>Herpotrichiellaceae</taxon>
        <taxon>Exophiala</taxon>
    </lineage>
</organism>
<evidence type="ECO:0000256" key="1">
    <source>
        <dbReference type="ARBA" id="ARBA00002889"/>
    </source>
</evidence>
<dbReference type="EMBL" id="JAVRRD010000023">
    <property type="protein sequence ID" value="KAK5048058.1"/>
    <property type="molecule type" value="Genomic_DNA"/>
</dbReference>
<feature type="region of interest" description="Disordered" evidence="8">
    <location>
        <begin position="1"/>
        <end position="30"/>
    </location>
</feature>
<feature type="compositionally biased region" description="Basic and acidic residues" evidence="8">
    <location>
        <begin position="69"/>
        <end position="84"/>
    </location>
</feature>
<evidence type="ECO:0000256" key="3">
    <source>
        <dbReference type="ARBA" id="ARBA00008479"/>
    </source>
</evidence>
<dbReference type="Proteomes" id="UP001358417">
    <property type="component" value="Unassembled WGS sequence"/>
</dbReference>
<dbReference type="RefSeq" id="XP_064703564.1">
    <property type="nucleotide sequence ID" value="XM_064849809.1"/>
</dbReference>
<dbReference type="GO" id="GO:0042273">
    <property type="term" value="P:ribosomal large subunit biogenesis"/>
    <property type="evidence" value="ECO:0007669"/>
    <property type="project" value="TreeGrafter"/>
</dbReference>
<dbReference type="AlphaFoldDB" id="A0AAV9N467"/>
<dbReference type="PANTHER" id="PTHR13243:SF1">
    <property type="entry name" value="NUCLEOLAR PROTEIN 16"/>
    <property type="match status" value="1"/>
</dbReference>
<keyword evidence="10" id="KW-1185">Reference proteome</keyword>
<proteinExistence type="inferred from homology"/>
<reference evidence="9 10" key="1">
    <citation type="submission" date="2023-08" db="EMBL/GenBank/DDBJ databases">
        <title>Black Yeasts Isolated from many extreme environments.</title>
        <authorList>
            <person name="Coleine C."/>
            <person name="Stajich J.E."/>
            <person name="Selbmann L."/>
        </authorList>
    </citation>
    <scope>NUCLEOTIDE SEQUENCE [LARGE SCALE GENOMIC DNA]</scope>
    <source>
        <strain evidence="9 10">CCFEE 5792</strain>
    </source>
</reference>
<name>A0AAV9N467_9EURO</name>
<dbReference type="GO" id="GO:0005730">
    <property type="term" value="C:nucleolus"/>
    <property type="evidence" value="ECO:0007669"/>
    <property type="project" value="UniProtKB-SubCell"/>
</dbReference>
<comment type="subunit">
    <text evidence="4">Component of the pre-66S ribosomal particle.</text>
</comment>
<evidence type="ECO:0000256" key="7">
    <source>
        <dbReference type="ARBA" id="ARBA00023274"/>
    </source>
</evidence>
<dbReference type="InterPro" id="IPR019002">
    <property type="entry name" value="Ribosome_biogenesis_Nop16"/>
</dbReference>
<evidence type="ECO:0000256" key="5">
    <source>
        <dbReference type="ARBA" id="ARBA00015522"/>
    </source>
</evidence>
<evidence type="ECO:0000313" key="9">
    <source>
        <dbReference type="EMBL" id="KAK5048058.1"/>
    </source>
</evidence>
<dbReference type="GeneID" id="89974420"/>
<comment type="caution">
    <text evidence="9">The sequence shown here is derived from an EMBL/GenBank/DDBJ whole genome shotgun (WGS) entry which is preliminary data.</text>
</comment>
<keyword evidence="6" id="KW-0539">Nucleus</keyword>
<evidence type="ECO:0000313" key="10">
    <source>
        <dbReference type="Proteomes" id="UP001358417"/>
    </source>
</evidence>
<dbReference type="Pfam" id="PF09420">
    <property type="entry name" value="Nop16"/>
    <property type="match status" value="1"/>
</dbReference>
<feature type="region of interest" description="Disordered" evidence="8">
    <location>
        <begin position="201"/>
        <end position="233"/>
    </location>
</feature>
<keyword evidence="7" id="KW-0687">Ribonucleoprotein</keyword>
<comment type="similarity">
    <text evidence="3">Belongs to the NOP16 family.</text>
</comment>
<protein>
    <recommendedName>
        <fullName evidence="5">Nucleolar protein 16</fullName>
    </recommendedName>
</protein>
<evidence type="ECO:0000256" key="8">
    <source>
        <dbReference type="SAM" id="MobiDB-lite"/>
    </source>
</evidence>